<dbReference type="STRING" id="99656.SAMN05421659_1176"/>
<evidence type="ECO:0000256" key="12">
    <source>
        <dbReference type="HAMAP-Rule" id="MF_01966"/>
    </source>
</evidence>
<dbReference type="GO" id="GO:0016301">
    <property type="term" value="F:kinase activity"/>
    <property type="evidence" value="ECO:0007669"/>
    <property type="project" value="UniProtKB-KW"/>
</dbReference>
<dbReference type="Gene3D" id="3.40.50.10260">
    <property type="entry name" value="YjeF N-terminal domain"/>
    <property type="match status" value="1"/>
</dbReference>
<comment type="catalytic activity">
    <reaction evidence="12">
        <text>(6R)-NADHX = (6S)-NADHX</text>
        <dbReference type="Rhea" id="RHEA:32215"/>
        <dbReference type="ChEBI" id="CHEBI:64074"/>
        <dbReference type="ChEBI" id="CHEBI:64075"/>
        <dbReference type="EC" id="5.1.99.6"/>
    </reaction>
</comment>
<reference evidence="15 16" key="1">
    <citation type="submission" date="2016-10" db="EMBL/GenBank/DDBJ databases">
        <authorList>
            <person name="de Groot N.N."/>
        </authorList>
    </citation>
    <scope>NUCLEOTIDE SEQUENCE [LARGE SCALE GENOMIC DNA]</scope>
    <source>
        <strain evidence="15 16">DSM 9179</strain>
    </source>
</reference>
<feature type="binding site" evidence="12">
    <location>
        <begin position="125"/>
        <end position="131"/>
    </location>
    <ligand>
        <name>(6S)-NADPHX</name>
        <dbReference type="ChEBI" id="CHEBI:64076"/>
    </ligand>
</feature>
<dbReference type="SUPFAM" id="SSF53613">
    <property type="entry name" value="Ribokinase-like"/>
    <property type="match status" value="2"/>
</dbReference>
<dbReference type="RefSeq" id="WP_170841467.1">
    <property type="nucleotide sequence ID" value="NZ_FOJI01000017.1"/>
</dbReference>
<protein>
    <recommendedName>
        <fullName evidence="11 12">Multifunctional fusion protein</fullName>
    </recommendedName>
    <domain>
        <recommendedName>
            <fullName evidence="11">ADP-dependent (S)-NAD(P)H-hydrate dehydratase</fullName>
            <ecNumber evidence="11">4.2.1.136</ecNumber>
        </recommendedName>
        <alternativeName>
            <fullName evidence="11">ADP-dependent NAD(P)HX dehydratase</fullName>
        </alternativeName>
    </domain>
    <domain>
        <recommendedName>
            <fullName evidence="12">NAD(P)H-hydrate epimerase</fullName>
            <ecNumber evidence="12">5.1.99.6</ecNumber>
        </recommendedName>
        <alternativeName>
            <fullName evidence="12">NAD(P)HX epimerase</fullName>
        </alternativeName>
    </domain>
</protein>
<feature type="binding site" evidence="11">
    <location>
        <position position="544"/>
    </location>
    <ligand>
        <name>AMP</name>
        <dbReference type="ChEBI" id="CHEBI:456215"/>
    </ligand>
</feature>
<evidence type="ECO:0000256" key="10">
    <source>
        <dbReference type="ARBA" id="ARBA00049209"/>
    </source>
</evidence>
<comment type="subunit">
    <text evidence="11">Homotetramer.</text>
</comment>
<evidence type="ECO:0000256" key="6">
    <source>
        <dbReference type="ARBA" id="ARBA00023027"/>
    </source>
</evidence>
<keyword evidence="12" id="KW-0479">Metal-binding</keyword>
<evidence type="ECO:0000256" key="7">
    <source>
        <dbReference type="ARBA" id="ARBA00023239"/>
    </source>
</evidence>
<dbReference type="PROSITE" id="PS51383">
    <property type="entry name" value="YJEF_C_3"/>
    <property type="match status" value="1"/>
</dbReference>
<keyword evidence="6 11" id="KW-0520">NAD</keyword>
<dbReference type="InterPro" id="IPR017953">
    <property type="entry name" value="Carbohydrate_kinase_pred_CS"/>
</dbReference>
<dbReference type="InterPro" id="IPR000631">
    <property type="entry name" value="CARKD"/>
</dbReference>
<sequence>MKYVLDSKQMKQVDNFSIKRIGMPSLVLMERAALGVAGLIESKFSEKSKIVCVCGSGNNGADGIAVARILFEKGYDVTILAGVVGTSEGETQLSIAKKSGIKIKKYTRNKIKLNEYNLIIDAIFGIGLLRNIEGNYADLVSAVNDSKAKVVSVDIPSGINSTTGQIMGTAVKADYTVTFGYKKIGLLLYPGADYSGKVKVVDIGFPKTVIRKIAKKAFTFTGDDINLIPKRMKNSNKGMYGKVLVIAGSEYIGGAACLAGMSAYRSGVGLVKVLTHQNNRDAILKAVPEALISTYNSNYGVEQIESIISNELEWASCIIIGPGISKSEIAVTLTKYVIGNTKVPTIIDADALNIMANIIADAKTGANTEAKIETNTEAKIESKIESKIETNIEANIEAKIEAKIEDNTEAKIETNTAAKIEANTEANIEANTEANTEANAETKTETKIETKINKNIFTNEDGVSFILTPHIGEMERISGFDKRTIKSDPIKYASEFVKYFSKTYSENLNIICVMKDARTIVTDSNGCAYINTSGNSGMAKGGSGDVLTGVIAGLISNKMSCFDAACMGVYVHGLAGDESAIKKGQYGMKAGDIIDNICAAMK</sequence>
<keyword evidence="15" id="KW-0418">Kinase</keyword>
<comment type="catalytic activity">
    <reaction evidence="9 11">
        <text>(6S)-NADHX + ADP = AMP + phosphate + NADH + H(+)</text>
        <dbReference type="Rhea" id="RHEA:32223"/>
        <dbReference type="ChEBI" id="CHEBI:15378"/>
        <dbReference type="ChEBI" id="CHEBI:43474"/>
        <dbReference type="ChEBI" id="CHEBI:57945"/>
        <dbReference type="ChEBI" id="CHEBI:64074"/>
        <dbReference type="ChEBI" id="CHEBI:456215"/>
        <dbReference type="ChEBI" id="CHEBI:456216"/>
        <dbReference type="EC" id="4.2.1.136"/>
    </reaction>
</comment>
<dbReference type="GO" id="GO:0110051">
    <property type="term" value="P:metabolite repair"/>
    <property type="evidence" value="ECO:0007669"/>
    <property type="project" value="TreeGrafter"/>
</dbReference>
<dbReference type="GO" id="GO:0052856">
    <property type="term" value="F:NAD(P)HX epimerase activity"/>
    <property type="evidence" value="ECO:0007669"/>
    <property type="project" value="UniProtKB-UniRule"/>
</dbReference>
<dbReference type="Gene3D" id="3.40.1190.20">
    <property type="match status" value="2"/>
</dbReference>
<dbReference type="InterPro" id="IPR029056">
    <property type="entry name" value="Ribokinase-like"/>
</dbReference>
<dbReference type="PROSITE" id="PS01050">
    <property type="entry name" value="YJEF_C_2"/>
    <property type="match status" value="1"/>
</dbReference>
<keyword evidence="12" id="KW-0630">Potassium</keyword>
<feature type="binding site" evidence="12">
    <location>
        <position position="157"/>
    </location>
    <ligand>
        <name>K(+)</name>
        <dbReference type="ChEBI" id="CHEBI:29103"/>
    </ligand>
</feature>
<comment type="function">
    <text evidence="8">Bifunctional enzyme that catalyzes the epimerization of the S- and R-forms of NAD(P)HX and the dehydration of the S-form of NAD(P)HX at the expense of ADP, which is converted to AMP. This allows the repair of both epimers of NAD(P)HX, a damaged form of NAD(P)H that is a result of enzymatic or heat-dependent hydration.</text>
</comment>
<comment type="cofactor">
    <cofactor evidence="11">
        <name>Mg(2+)</name>
        <dbReference type="ChEBI" id="CHEBI:18420"/>
    </cofactor>
</comment>
<keyword evidence="12" id="KW-0413">Isomerase</keyword>
<comment type="similarity">
    <text evidence="11">Belongs to the NnrD/CARKD family.</text>
</comment>
<dbReference type="HAMAP" id="MF_01966">
    <property type="entry name" value="NADHX_epimerase"/>
    <property type="match status" value="1"/>
</dbReference>
<evidence type="ECO:0000256" key="5">
    <source>
        <dbReference type="ARBA" id="ARBA00022857"/>
    </source>
</evidence>
<dbReference type="Pfam" id="PF01256">
    <property type="entry name" value="Carb_kinase"/>
    <property type="match status" value="2"/>
</dbReference>
<dbReference type="HAMAP" id="MF_01965">
    <property type="entry name" value="NADHX_dehydratase"/>
    <property type="match status" value="1"/>
</dbReference>
<evidence type="ECO:0000313" key="16">
    <source>
        <dbReference type="Proteomes" id="UP000199701"/>
    </source>
</evidence>
<keyword evidence="5 11" id="KW-0521">NADP</keyword>
<comment type="catalytic activity">
    <reaction evidence="12">
        <text>(6R)-NADPHX = (6S)-NADPHX</text>
        <dbReference type="Rhea" id="RHEA:32227"/>
        <dbReference type="ChEBI" id="CHEBI:64076"/>
        <dbReference type="ChEBI" id="CHEBI:64077"/>
        <dbReference type="EC" id="5.1.99.6"/>
    </reaction>
</comment>
<keyword evidence="16" id="KW-1185">Reference proteome</keyword>
<dbReference type="Proteomes" id="UP000199701">
    <property type="component" value="Unassembled WGS sequence"/>
</dbReference>
<feature type="binding site" evidence="12">
    <location>
        <begin position="58"/>
        <end position="62"/>
    </location>
    <ligand>
        <name>(6S)-NADPHX</name>
        <dbReference type="ChEBI" id="CHEBI:64076"/>
    </ligand>
</feature>
<keyword evidence="15" id="KW-0808">Transferase</keyword>
<feature type="binding site" evidence="11">
    <location>
        <position position="470"/>
    </location>
    <ligand>
        <name>(6S)-NADPHX</name>
        <dbReference type="ChEBI" id="CHEBI:64076"/>
    </ligand>
</feature>
<evidence type="ECO:0000259" key="13">
    <source>
        <dbReference type="PROSITE" id="PS51383"/>
    </source>
</evidence>
<dbReference type="NCBIfam" id="TIGR00197">
    <property type="entry name" value="yjeF_nterm"/>
    <property type="match status" value="1"/>
</dbReference>
<comment type="similarity">
    <text evidence="2">In the C-terminal section; belongs to the NnrD/CARKD family.</text>
</comment>
<feature type="binding site" evidence="12">
    <location>
        <position position="136"/>
    </location>
    <ligand>
        <name>(6S)-NADPHX</name>
        <dbReference type="ChEBI" id="CHEBI:64076"/>
    </ligand>
</feature>
<feature type="binding site" evidence="11">
    <location>
        <begin position="515"/>
        <end position="519"/>
    </location>
    <ligand>
        <name>AMP</name>
        <dbReference type="ChEBI" id="CHEBI:456215"/>
    </ligand>
</feature>
<feature type="binding site" evidence="12">
    <location>
        <position position="154"/>
    </location>
    <ligand>
        <name>(6S)-NADPHX</name>
        <dbReference type="ChEBI" id="CHEBI:64076"/>
    </ligand>
</feature>
<feature type="binding site" evidence="12">
    <location>
        <position position="59"/>
    </location>
    <ligand>
        <name>K(+)</name>
        <dbReference type="ChEBI" id="CHEBI:29103"/>
    </ligand>
</feature>
<comment type="cofactor">
    <cofactor evidence="12">
        <name>K(+)</name>
        <dbReference type="ChEBI" id="CHEBI:29103"/>
    </cofactor>
    <text evidence="12">Binds 1 potassium ion per subunit.</text>
</comment>
<feature type="binding site" evidence="12">
    <location>
        <position position="121"/>
    </location>
    <ligand>
        <name>K(+)</name>
        <dbReference type="ChEBI" id="CHEBI:29103"/>
    </ligand>
</feature>
<evidence type="ECO:0000256" key="9">
    <source>
        <dbReference type="ARBA" id="ARBA00048238"/>
    </source>
</evidence>
<proteinExistence type="inferred from homology"/>
<feature type="binding site" evidence="11">
    <location>
        <position position="255"/>
    </location>
    <ligand>
        <name>(6S)-NADPHX</name>
        <dbReference type="ChEBI" id="CHEBI:64076"/>
    </ligand>
</feature>
<evidence type="ECO:0000259" key="14">
    <source>
        <dbReference type="PROSITE" id="PS51385"/>
    </source>
</evidence>
<dbReference type="InterPro" id="IPR036652">
    <property type="entry name" value="YjeF_N_dom_sf"/>
</dbReference>
<dbReference type="EC" id="4.2.1.136" evidence="11"/>
<keyword evidence="3 11" id="KW-0547">Nucleotide-binding</keyword>
<dbReference type="PANTHER" id="PTHR12592:SF0">
    <property type="entry name" value="ATP-DEPENDENT (S)-NAD(P)H-HYDRATE DEHYDRATASE"/>
    <property type="match status" value="1"/>
</dbReference>
<dbReference type="InterPro" id="IPR004443">
    <property type="entry name" value="YjeF_N_dom"/>
</dbReference>
<feature type="binding site" evidence="11">
    <location>
        <position position="323"/>
    </location>
    <ligand>
        <name>(6S)-NADPHX</name>
        <dbReference type="ChEBI" id="CHEBI:64076"/>
    </ligand>
</feature>
<dbReference type="GO" id="GO:0052855">
    <property type="term" value="F:ADP-dependent NAD(P)H-hydrate dehydratase activity"/>
    <property type="evidence" value="ECO:0007669"/>
    <property type="project" value="UniProtKB-UniRule"/>
</dbReference>
<comment type="function">
    <text evidence="11">Catalyzes the dehydration of the S-form of NAD(P)HX at the expense of ADP, which is converted to AMP. Together with NAD(P)HX epimerase, which catalyzes the epimerization of the S- and R-forms, the enzyme allows the repair of both epimers of NAD(P)HX, a damaged form of NAD(P)H that is a result of enzymatic or heat-dependent hydration.</text>
</comment>
<comment type="similarity">
    <text evidence="12">Belongs to the NnrE/AIBP family.</text>
</comment>
<dbReference type="CDD" id="cd01171">
    <property type="entry name" value="YXKO-related"/>
    <property type="match status" value="1"/>
</dbReference>
<dbReference type="PROSITE" id="PS51385">
    <property type="entry name" value="YJEF_N"/>
    <property type="match status" value="1"/>
</dbReference>
<dbReference type="PANTHER" id="PTHR12592">
    <property type="entry name" value="ATP-DEPENDENT (S)-NAD(P)H-HYDRATE DEHYDRATASE FAMILY MEMBER"/>
    <property type="match status" value="1"/>
</dbReference>
<name>A0A1I0RJI2_9FIRM</name>
<evidence type="ECO:0000313" key="15">
    <source>
        <dbReference type="EMBL" id="SEW41184.1"/>
    </source>
</evidence>
<evidence type="ECO:0000256" key="11">
    <source>
        <dbReference type="HAMAP-Rule" id="MF_01965"/>
    </source>
</evidence>
<gene>
    <name evidence="12" type="primary">nnrE</name>
    <name evidence="11" type="synonym">nnrD</name>
    <name evidence="15" type="ORF">SAMN05421659_1176</name>
</gene>
<dbReference type="GO" id="GO:0005524">
    <property type="term" value="F:ATP binding"/>
    <property type="evidence" value="ECO:0007669"/>
    <property type="project" value="UniProtKB-KW"/>
</dbReference>
<evidence type="ECO:0000256" key="2">
    <source>
        <dbReference type="ARBA" id="ARBA00009524"/>
    </source>
</evidence>
<comment type="function">
    <text evidence="12">Catalyzes the epimerization of the S- and R-forms of NAD(P)HX, a damaged form of NAD(P)H that is a result of enzymatic or heat-dependent hydration. This is a prerequisite for the S-specific NAD(P)H-hydrate dehydratase to allow the repair of both epimers of NAD(P)HX.</text>
</comment>
<feature type="domain" description="YjeF C-terminal" evidence="13">
    <location>
        <begin position="220"/>
        <end position="602"/>
    </location>
</feature>
<evidence type="ECO:0000256" key="8">
    <source>
        <dbReference type="ARBA" id="ARBA00025153"/>
    </source>
</evidence>
<evidence type="ECO:0000256" key="4">
    <source>
        <dbReference type="ARBA" id="ARBA00022840"/>
    </source>
</evidence>
<feature type="domain" description="YjeF N-terminal" evidence="14">
    <location>
        <begin position="10"/>
        <end position="211"/>
    </location>
</feature>
<comment type="catalytic activity">
    <reaction evidence="10 11">
        <text>(6S)-NADPHX + ADP = AMP + phosphate + NADPH + H(+)</text>
        <dbReference type="Rhea" id="RHEA:32235"/>
        <dbReference type="ChEBI" id="CHEBI:15378"/>
        <dbReference type="ChEBI" id="CHEBI:43474"/>
        <dbReference type="ChEBI" id="CHEBI:57783"/>
        <dbReference type="ChEBI" id="CHEBI:64076"/>
        <dbReference type="ChEBI" id="CHEBI:456215"/>
        <dbReference type="ChEBI" id="CHEBI:456216"/>
        <dbReference type="EC" id="4.2.1.136"/>
    </reaction>
</comment>
<dbReference type="EC" id="5.1.99.6" evidence="12"/>
<dbReference type="EMBL" id="FOJI01000017">
    <property type="protein sequence ID" value="SEW41184.1"/>
    <property type="molecule type" value="Genomic_DNA"/>
</dbReference>
<dbReference type="GO" id="GO:0046872">
    <property type="term" value="F:metal ion binding"/>
    <property type="evidence" value="ECO:0007669"/>
    <property type="project" value="UniProtKB-KW"/>
</dbReference>
<comment type="similarity">
    <text evidence="1">In the N-terminal section; belongs to the NnrE/AIBP family.</text>
</comment>
<dbReference type="SUPFAM" id="SSF64153">
    <property type="entry name" value="YjeF N-terminal domain-like"/>
    <property type="match status" value="1"/>
</dbReference>
<evidence type="ECO:0000256" key="3">
    <source>
        <dbReference type="ARBA" id="ARBA00022741"/>
    </source>
</evidence>
<accession>A0A1I0RJI2</accession>
<organism evidence="15 16">
    <name type="scientific">[Clostridium] fimetarium</name>
    <dbReference type="NCBI Taxonomy" id="99656"/>
    <lineage>
        <taxon>Bacteria</taxon>
        <taxon>Bacillati</taxon>
        <taxon>Bacillota</taxon>
        <taxon>Clostridia</taxon>
        <taxon>Lachnospirales</taxon>
        <taxon>Lachnospiraceae</taxon>
    </lineage>
</organism>
<dbReference type="GO" id="GO:0046496">
    <property type="term" value="P:nicotinamide nucleotide metabolic process"/>
    <property type="evidence" value="ECO:0007669"/>
    <property type="project" value="UniProtKB-UniRule"/>
</dbReference>
<keyword evidence="4 11" id="KW-0067">ATP-binding</keyword>
<evidence type="ECO:0000256" key="1">
    <source>
        <dbReference type="ARBA" id="ARBA00006001"/>
    </source>
</evidence>
<keyword evidence="7 11" id="KW-0456">Lyase</keyword>
<feature type="binding site" evidence="11">
    <location>
        <position position="545"/>
    </location>
    <ligand>
        <name>(6S)-NADPHX</name>
        <dbReference type="ChEBI" id="CHEBI:64076"/>
    </ligand>
</feature>
<dbReference type="Pfam" id="PF03853">
    <property type="entry name" value="YjeF_N"/>
    <property type="match status" value="1"/>
</dbReference>
<dbReference type="AlphaFoldDB" id="A0A1I0RJI2"/>